<organism evidence="1 2">
    <name type="scientific">Chenopodium quinoa</name>
    <name type="common">Quinoa</name>
    <dbReference type="NCBI Taxonomy" id="63459"/>
    <lineage>
        <taxon>Eukaryota</taxon>
        <taxon>Viridiplantae</taxon>
        <taxon>Streptophyta</taxon>
        <taxon>Embryophyta</taxon>
        <taxon>Tracheophyta</taxon>
        <taxon>Spermatophyta</taxon>
        <taxon>Magnoliopsida</taxon>
        <taxon>eudicotyledons</taxon>
        <taxon>Gunneridae</taxon>
        <taxon>Pentapetalae</taxon>
        <taxon>Caryophyllales</taxon>
        <taxon>Chenopodiaceae</taxon>
        <taxon>Chenopodioideae</taxon>
        <taxon>Atripliceae</taxon>
        <taxon>Chenopodium</taxon>
    </lineage>
</organism>
<keyword evidence="2" id="KW-1185">Reference proteome</keyword>
<sequence>MSLFGKWSKVVRTESILDENKIYFSHVLSPLKKNKHQNAECKNSAMARGPHNHYNQHNGGKGVAEKGYYENIVDDEAEKFIRKKHQNFELSLWKSNHTNY</sequence>
<evidence type="ECO:0000313" key="2">
    <source>
        <dbReference type="Proteomes" id="UP000596660"/>
    </source>
</evidence>
<protein>
    <submittedName>
        <fullName evidence="1">Uncharacterized protein</fullName>
    </submittedName>
</protein>
<dbReference type="AlphaFoldDB" id="A0A803L0U0"/>
<reference evidence="1" key="1">
    <citation type="journal article" date="2017" name="Nature">
        <title>The genome of Chenopodium quinoa.</title>
        <authorList>
            <person name="Jarvis D.E."/>
            <person name="Ho Y.S."/>
            <person name="Lightfoot D.J."/>
            <person name="Schmoeckel S.M."/>
            <person name="Li B."/>
            <person name="Borm T.J.A."/>
            <person name="Ohyanagi H."/>
            <person name="Mineta K."/>
            <person name="Michell C.T."/>
            <person name="Saber N."/>
            <person name="Kharbatia N.M."/>
            <person name="Rupper R.R."/>
            <person name="Sharp A.R."/>
            <person name="Dally N."/>
            <person name="Boughton B.A."/>
            <person name="Woo Y.H."/>
            <person name="Gao G."/>
            <person name="Schijlen E.G.W.M."/>
            <person name="Guo X."/>
            <person name="Momin A.A."/>
            <person name="Negrao S."/>
            <person name="Al-Babili S."/>
            <person name="Gehring C."/>
            <person name="Roessner U."/>
            <person name="Jung C."/>
            <person name="Murphy K."/>
            <person name="Arold S.T."/>
            <person name="Gojobori T."/>
            <person name="van der Linden C.G."/>
            <person name="van Loo E.N."/>
            <person name="Jellen E.N."/>
            <person name="Maughan P.J."/>
            <person name="Tester M."/>
        </authorList>
    </citation>
    <scope>NUCLEOTIDE SEQUENCE [LARGE SCALE GENOMIC DNA]</scope>
    <source>
        <strain evidence="1">cv. PI 614886</strain>
    </source>
</reference>
<reference evidence="1" key="2">
    <citation type="submission" date="2021-03" db="UniProtKB">
        <authorList>
            <consortium name="EnsemblPlants"/>
        </authorList>
    </citation>
    <scope>IDENTIFICATION</scope>
</reference>
<accession>A0A803L0U0</accession>
<name>A0A803L0U0_CHEQI</name>
<dbReference type="Gramene" id="AUR62005478-RA">
    <property type="protein sequence ID" value="AUR62005478-RA:cds"/>
    <property type="gene ID" value="AUR62005478"/>
</dbReference>
<dbReference type="Proteomes" id="UP000596660">
    <property type="component" value="Unplaced"/>
</dbReference>
<dbReference type="EnsemblPlants" id="AUR62005478-RA">
    <property type="protein sequence ID" value="AUR62005478-RA:cds"/>
    <property type="gene ID" value="AUR62005478"/>
</dbReference>
<evidence type="ECO:0000313" key="1">
    <source>
        <dbReference type="EnsemblPlants" id="AUR62005478-RA:cds"/>
    </source>
</evidence>
<dbReference type="OMA" id="CKNSAMA"/>
<proteinExistence type="predicted"/>